<sequence>MSIILRKAPNAHDAMQRAGRLITMARTELCHTQRQFTVRPQAMAEDLHMARAVHRLQSEGFVLILNLRDEHVLTVLVPVTGGFPEGTVHELGCANFFVAIPGLCAAHVVLKDRVQTPALVVPEDLPDGFFLNVEEVHLAANAAMIALLGFFQAHQMSVQLLLVAPGRAVNAGQHGVAMVTTPVSTGHAHELEGRANVRRATQMRAAAEIKPFALTVDRNLLAFRQIADQFGLEVLTLLFKEADGFVTIPYFTGERGVGSDDFAHLGFDGFEVIRRERLLAGEVVIEAVLDARPDRDLRFRPERLHGFCENMRCIMADHLK</sequence>
<dbReference type="EMBL" id="LUTU01000008">
    <property type="protein sequence ID" value="OAJ67231.1"/>
    <property type="molecule type" value="Genomic_DNA"/>
</dbReference>
<reference evidence="1 2" key="1">
    <citation type="submission" date="2016-03" db="EMBL/GenBank/DDBJ databases">
        <title>Draft genome sequence of Gluconobacter cerinus strain CECT 9110.</title>
        <authorList>
            <person name="Sainz F."/>
            <person name="Mas A."/>
            <person name="Torija M.J."/>
        </authorList>
    </citation>
    <scope>NUCLEOTIDE SEQUENCE [LARGE SCALE GENOMIC DNA]</scope>
    <source>
        <strain evidence="1 2">CECT 9110</strain>
    </source>
</reference>
<gene>
    <name evidence="1" type="ORF">A0123_01827</name>
</gene>
<protein>
    <submittedName>
        <fullName evidence="1">Uncharacterized protein</fullName>
    </submittedName>
</protein>
<dbReference type="Proteomes" id="UP000077786">
    <property type="component" value="Unassembled WGS sequence"/>
</dbReference>
<evidence type="ECO:0000313" key="2">
    <source>
        <dbReference type="Proteomes" id="UP000077786"/>
    </source>
</evidence>
<accession>A0A1B6VJ32</accession>
<proteinExistence type="predicted"/>
<evidence type="ECO:0000313" key="1">
    <source>
        <dbReference type="EMBL" id="OAJ67231.1"/>
    </source>
</evidence>
<dbReference type="AntiFam" id="ANF00209">
    <property type="entry name" value="Shadow ORF (opposite thrS)"/>
</dbReference>
<organism evidence="1 2">
    <name type="scientific">Gluconobacter cerinus</name>
    <dbReference type="NCBI Taxonomy" id="38307"/>
    <lineage>
        <taxon>Bacteria</taxon>
        <taxon>Pseudomonadati</taxon>
        <taxon>Pseudomonadota</taxon>
        <taxon>Alphaproteobacteria</taxon>
        <taxon>Acetobacterales</taxon>
        <taxon>Acetobacteraceae</taxon>
        <taxon>Gluconobacter</taxon>
    </lineage>
</organism>
<name>A0A1B6VJ32_9PROT</name>
<dbReference type="AlphaFoldDB" id="A0A1B6VJ32"/>
<comment type="caution">
    <text evidence="1">The sequence shown here is derived from an EMBL/GenBank/DDBJ whole genome shotgun (WGS) entry which is preliminary data.</text>
</comment>